<comment type="caution">
    <text evidence="1">The sequence shown here is derived from an EMBL/GenBank/DDBJ whole genome shotgun (WGS) entry which is preliminary data.</text>
</comment>
<name>A0AAN9T415_9HEMI</name>
<protein>
    <submittedName>
        <fullName evidence="1">Uncharacterized protein</fullName>
    </submittedName>
</protein>
<evidence type="ECO:0000313" key="1">
    <source>
        <dbReference type="EMBL" id="KAK7571152.1"/>
    </source>
</evidence>
<organism evidence="1 2">
    <name type="scientific">Parthenolecanium corni</name>
    <dbReference type="NCBI Taxonomy" id="536013"/>
    <lineage>
        <taxon>Eukaryota</taxon>
        <taxon>Metazoa</taxon>
        <taxon>Ecdysozoa</taxon>
        <taxon>Arthropoda</taxon>
        <taxon>Hexapoda</taxon>
        <taxon>Insecta</taxon>
        <taxon>Pterygota</taxon>
        <taxon>Neoptera</taxon>
        <taxon>Paraneoptera</taxon>
        <taxon>Hemiptera</taxon>
        <taxon>Sternorrhyncha</taxon>
        <taxon>Coccoidea</taxon>
        <taxon>Coccidae</taxon>
        <taxon>Parthenolecanium</taxon>
    </lineage>
</organism>
<evidence type="ECO:0000313" key="2">
    <source>
        <dbReference type="Proteomes" id="UP001367676"/>
    </source>
</evidence>
<keyword evidence="2" id="KW-1185">Reference proteome</keyword>
<dbReference type="Proteomes" id="UP001367676">
    <property type="component" value="Unassembled WGS sequence"/>
</dbReference>
<dbReference type="AlphaFoldDB" id="A0AAN9T415"/>
<accession>A0AAN9T415</accession>
<proteinExistence type="predicted"/>
<gene>
    <name evidence="1" type="ORF">V9T40_014756</name>
</gene>
<reference evidence="1 2" key="1">
    <citation type="submission" date="2024-03" db="EMBL/GenBank/DDBJ databases">
        <title>Adaptation during the transition from Ophiocordyceps entomopathogen to insect associate is accompanied by gene loss and intensified selection.</title>
        <authorList>
            <person name="Ward C.M."/>
            <person name="Onetto C.A."/>
            <person name="Borneman A.R."/>
        </authorList>
    </citation>
    <scope>NUCLEOTIDE SEQUENCE [LARGE SCALE GENOMIC DNA]</scope>
    <source>
        <strain evidence="1">AWRI1</strain>
        <tissue evidence="1">Single Adult Female</tissue>
    </source>
</reference>
<dbReference type="EMBL" id="JBBCAQ010000041">
    <property type="protein sequence ID" value="KAK7571152.1"/>
    <property type="molecule type" value="Genomic_DNA"/>
</dbReference>
<sequence length="152" mass="17293">MFIPSVNNIAARASKIEMQTALFIAQKDLQLSISDDLTNFIKHLNIDKRVEGNISFEQIKLMHFYSPLNPLYSTVLGLNFLSTWIGLLAYQPGLDDDDAKQPPEYVIIRLKAYSERQKFIQIAAQQYLAHRDSTWTTTALAFLNLCQPPNSS</sequence>